<comment type="caution">
    <text evidence="2">The sequence shown here is derived from an EMBL/GenBank/DDBJ whole genome shotgun (WGS) entry which is preliminary data.</text>
</comment>
<sequence>MKMNTTSSSGSGTLPVERKTDVTKDTMPHTNNKSTKDVQPPIVQTETPILTSEPVVAPIIEPVIAPSVGQSLHASRPSRLCAQAQSVDDMPFHSRPIESEVKHLLGGVVQAMMSPGGSIVASLENVNGFLAVSTPSDDLIRTDFKQKEVILKVMLHILKEFVLLLGRHSLNNEIPRMEENPTKQSRLGIFLSKKIFEGGMIRIHNAFVQDEPSYTSGMYPVHCITQKACDGRHIPPAPAKEPVEEPIAETTKTLNPDWFKQPPRPPTPNPEWKKHQFLLDQPEQPWFNLMVSSIKDPLTFDNLLATRLISPSTCSSIIKLEYHFQECFNALADRLDWNNPEGDRYLFNLSKRLPPQDHPSHLTVAADYFFNNDLEYLKSSDLERTYTTSIMKTKAARSQLNKFSKHNVYSIKKIIGVKGVSVKKPHRYGHLEEIVVKRADRQFYKFKEGDLVDLYINDIEDMLFLASILPGADNRPSMLEKDMYDSWKSRMEIYMLNRPHSRMILESVEQGPLIWPSVEVEGVTRLKKYSELSAAKTIQADCDVKATNIILQGLPPEVYALVSTHKVNTKFLNTLPSERSKFVTDVKLVRDLHTTNVDQLYAYLGQHEYHANEPLYHQSQFQQQANSYQASPYATTYHNPQFVSQGSSSPNLSISYPVNDNSSTVNHSTYMASAPQIEYAPTAYNPSEFPSPETGLMVPVFQKGDDPIDAINHMMSFLTSVVASRYPPTNNQLRTSSNPHQQATINNGRVTIQPIQGRQNNMLTGSSRFFASGSGRTSGKQRVLQEEELEFLADPGTTESSSNQTVVTNNAVYQADDLDAYDSDCDELNSAKVALMANLSHYGSDTLAEVNNHAHGTNPLISQEMQVLSIFEPSTILA</sequence>
<name>A0A6L2MGH8_TANCI</name>
<gene>
    <name evidence="2" type="ORF">Tci_045071</name>
</gene>
<reference evidence="2" key="1">
    <citation type="journal article" date="2019" name="Sci. Rep.">
        <title>Draft genome of Tanacetum cinerariifolium, the natural source of mosquito coil.</title>
        <authorList>
            <person name="Yamashiro T."/>
            <person name="Shiraishi A."/>
            <person name="Satake H."/>
            <person name="Nakayama K."/>
        </authorList>
    </citation>
    <scope>NUCLEOTIDE SEQUENCE</scope>
</reference>
<evidence type="ECO:0000313" key="2">
    <source>
        <dbReference type="EMBL" id="GEU73093.1"/>
    </source>
</evidence>
<organism evidence="2">
    <name type="scientific">Tanacetum cinerariifolium</name>
    <name type="common">Dalmatian daisy</name>
    <name type="synonym">Chrysanthemum cinerariifolium</name>
    <dbReference type="NCBI Taxonomy" id="118510"/>
    <lineage>
        <taxon>Eukaryota</taxon>
        <taxon>Viridiplantae</taxon>
        <taxon>Streptophyta</taxon>
        <taxon>Embryophyta</taxon>
        <taxon>Tracheophyta</taxon>
        <taxon>Spermatophyta</taxon>
        <taxon>Magnoliopsida</taxon>
        <taxon>eudicotyledons</taxon>
        <taxon>Gunneridae</taxon>
        <taxon>Pentapetalae</taxon>
        <taxon>asterids</taxon>
        <taxon>campanulids</taxon>
        <taxon>Asterales</taxon>
        <taxon>Asteraceae</taxon>
        <taxon>Asteroideae</taxon>
        <taxon>Anthemideae</taxon>
        <taxon>Anthemidinae</taxon>
        <taxon>Tanacetum</taxon>
    </lineage>
</organism>
<dbReference type="EMBL" id="BKCJ010006622">
    <property type="protein sequence ID" value="GEU73093.1"/>
    <property type="molecule type" value="Genomic_DNA"/>
</dbReference>
<feature type="compositionally biased region" description="Polar residues" evidence="1">
    <location>
        <begin position="1"/>
        <end position="12"/>
    </location>
</feature>
<protein>
    <recommendedName>
        <fullName evidence="3">Integrase, catalytic region, zinc finger, CCHC-type, peptidase aspartic, catalytic</fullName>
    </recommendedName>
</protein>
<proteinExistence type="predicted"/>
<feature type="compositionally biased region" description="Basic and acidic residues" evidence="1">
    <location>
        <begin position="16"/>
        <end position="27"/>
    </location>
</feature>
<evidence type="ECO:0000256" key="1">
    <source>
        <dbReference type="SAM" id="MobiDB-lite"/>
    </source>
</evidence>
<feature type="region of interest" description="Disordered" evidence="1">
    <location>
        <begin position="1"/>
        <end position="38"/>
    </location>
</feature>
<dbReference type="AlphaFoldDB" id="A0A6L2MGH8"/>
<evidence type="ECO:0008006" key="3">
    <source>
        <dbReference type="Google" id="ProtNLM"/>
    </source>
</evidence>
<accession>A0A6L2MGH8</accession>